<dbReference type="OrthoDB" id="8775745at2"/>
<organism evidence="3 4">
    <name type="scientific">Paraburkholderia lacunae</name>
    <dbReference type="NCBI Taxonomy" id="2211104"/>
    <lineage>
        <taxon>Bacteria</taxon>
        <taxon>Pseudomonadati</taxon>
        <taxon>Pseudomonadota</taxon>
        <taxon>Betaproteobacteria</taxon>
        <taxon>Burkholderiales</taxon>
        <taxon>Burkholderiaceae</taxon>
        <taxon>Paraburkholderia</taxon>
    </lineage>
</organism>
<dbReference type="Proteomes" id="UP000254875">
    <property type="component" value="Unassembled WGS sequence"/>
</dbReference>
<protein>
    <recommendedName>
        <fullName evidence="2">DUF2846 domain-containing protein</fullName>
    </recommendedName>
</protein>
<evidence type="ECO:0000313" key="3">
    <source>
        <dbReference type="EMBL" id="RDK00665.1"/>
    </source>
</evidence>
<evidence type="ECO:0000259" key="2">
    <source>
        <dbReference type="Pfam" id="PF11008"/>
    </source>
</evidence>
<dbReference type="RefSeq" id="WP_115103828.1">
    <property type="nucleotide sequence ID" value="NZ_QHKS01000014.1"/>
</dbReference>
<comment type="caution">
    <text evidence="3">The sequence shown here is derived from an EMBL/GenBank/DDBJ whole genome shotgun (WGS) entry which is preliminary data.</text>
</comment>
<feature type="signal peptide" evidence="1">
    <location>
        <begin position="1"/>
        <end position="21"/>
    </location>
</feature>
<feature type="chain" id="PRO_5016662113" description="DUF2846 domain-containing protein" evidence="1">
    <location>
        <begin position="22"/>
        <end position="286"/>
    </location>
</feature>
<reference evidence="4" key="1">
    <citation type="submission" date="2018-05" db="EMBL/GenBank/DDBJ databases">
        <authorList>
            <person name="Feng T."/>
        </authorList>
    </citation>
    <scope>NUCLEOTIDE SEQUENCE [LARGE SCALE GENOMIC DNA]</scope>
    <source>
        <strain evidence="4">S27</strain>
    </source>
</reference>
<dbReference type="AlphaFoldDB" id="A0A370N548"/>
<gene>
    <name evidence="3" type="ORF">DLM46_22075</name>
</gene>
<proteinExistence type="predicted"/>
<keyword evidence="4" id="KW-1185">Reference proteome</keyword>
<name>A0A370N548_9BURK</name>
<dbReference type="Pfam" id="PF11008">
    <property type="entry name" value="DUF2846"/>
    <property type="match status" value="1"/>
</dbReference>
<dbReference type="PROSITE" id="PS51257">
    <property type="entry name" value="PROKAR_LIPOPROTEIN"/>
    <property type="match status" value="1"/>
</dbReference>
<evidence type="ECO:0000313" key="4">
    <source>
        <dbReference type="Proteomes" id="UP000254875"/>
    </source>
</evidence>
<dbReference type="InterPro" id="IPR022548">
    <property type="entry name" value="DUF2846"/>
</dbReference>
<keyword evidence="1" id="KW-0732">Signal</keyword>
<accession>A0A370N548</accession>
<sequence length="286" mass="30374">MTRTCQALAGAGSLLLLAACASGPTYHDVATSIPTLDANLGRIYFLRSASVLGAAVQPEIRLNAQVVGRSTPGGFFYVDEPPGTYTVVTATEVERKISFDLTAGQTRYVRTAVGFGVLVGHVTPSLDWPDSAEAEIQDLHYTGNSIPAAARAARASGTAAAVRSPAATASAPAAAAQTVSMLKRVTAGQKEVKLSSHATWNKQCVAGEAPDLTFIREPVHGHIEVRNESFQLANTATMTAPCDGTTVFGKVVYYIPDPDYHGDDHVDYRIASRYRTYTRAVSIEVN</sequence>
<feature type="domain" description="DUF2846" evidence="2">
    <location>
        <begin position="38"/>
        <end position="116"/>
    </location>
</feature>
<dbReference type="EMBL" id="QHKS01000014">
    <property type="protein sequence ID" value="RDK00665.1"/>
    <property type="molecule type" value="Genomic_DNA"/>
</dbReference>
<evidence type="ECO:0000256" key="1">
    <source>
        <dbReference type="SAM" id="SignalP"/>
    </source>
</evidence>